<protein>
    <submittedName>
        <fullName evidence="1">Receptor Binding Protein</fullName>
    </submittedName>
</protein>
<evidence type="ECO:0000313" key="1">
    <source>
        <dbReference type="EMBL" id="DAD89352.1"/>
    </source>
</evidence>
<accession>A0A8S5N4G9</accession>
<organism evidence="1">
    <name type="scientific">Podoviridae sp. ctiJY10</name>
    <dbReference type="NCBI Taxonomy" id="2826572"/>
    <lineage>
        <taxon>Viruses</taxon>
        <taxon>Duplodnaviria</taxon>
        <taxon>Heunggongvirae</taxon>
        <taxon>Uroviricota</taxon>
        <taxon>Caudoviricetes</taxon>
    </lineage>
</organism>
<dbReference type="EMBL" id="BK015060">
    <property type="protein sequence ID" value="DAD89352.1"/>
    <property type="molecule type" value="Genomic_DNA"/>
</dbReference>
<reference evidence="1" key="1">
    <citation type="journal article" date="2021" name="Proc. Natl. Acad. Sci. U.S.A.">
        <title>A Catalog of Tens of Thousands of Viruses from Human Metagenomes Reveals Hidden Associations with Chronic Diseases.</title>
        <authorList>
            <person name="Tisza M.J."/>
            <person name="Buck C.B."/>
        </authorList>
    </citation>
    <scope>NUCLEOTIDE SEQUENCE</scope>
    <source>
        <strain evidence="1">CtiJY10</strain>
    </source>
</reference>
<keyword evidence="1" id="KW-0675">Receptor</keyword>
<name>A0A8S5N4G9_9CAUD</name>
<proteinExistence type="predicted"/>
<sequence length="348" mass="37176">MAEKSGFFNAVADSSGNYDREYLVEDFAAYFSRFIANGVFPNPSTGLQVTAAPSPTMTVLLQPGYGYINGYTYENTAAISFDIGVADGVLNRKDAIMIRWDKAGRVVKAYKVQGNPGASAVAPSPVRTADYYDLCVAIVNVNAGATTITQAAIEDTRMNTAICGIVTGAVTQVDTATLYNQIQSDLNQFKTVNEADFQAWFATIKDILDADTAGHLLNLIDDLDDTKADKVANATEGNLPSLDSSGNLVDSGIPKAKTALKPRKVTISMTATGWVGSESPYTQTVRIPSGTTNDVVDLQPDDMTIMQVVEDGVLALRVDNINGVFTAKALKNKPSIDLTIQATLTEVM</sequence>